<evidence type="ECO:0000313" key="2">
    <source>
        <dbReference type="Proteomes" id="UP001156691"/>
    </source>
</evidence>
<gene>
    <name evidence="1" type="ORF">GCM10010862_44690</name>
</gene>
<sequence length="84" mass="9913">MAVLDQRFDANPSPAAPTLHASWWKDAFPKQRFRAWLRLQRCRRRRALLARTIAFERFDGSPRTPGQRESELFFARLVQAMLAR</sequence>
<dbReference type="EMBL" id="BSNS01000023">
    <property type="protein sequence ID" value="GLQ57210.1"/>
    <property type="molecule type" value="Genomic_DNA"/>
</dbReference>
<comment type="caution">
    <text evidence="1">The sequence shown here is derived from an EMBL/GenBank/DDBJ whole genome shotgun (WGS) entry which is preliminary data.</text>
</comment>
<accession>A0ABQ5WB92</accession>
<organism evidence="1 2">
    <name type="scientific">Devosia nitrariae</name>
    <dbReference type="NCBI Taxonomy" id="2071872"/>
    <lineage>
        <taxon>Bacteria</taxon>
        <taxon>Pseudomonadati</taxon>
        <taxon>Pseudomonadota</taxon>
        <taxon>Alphaproteobacteria</taxon>
        <taxon>Hyphomicrobiales</taxon>
        <taxon>Devosiaceae</taxon>
        <taxon>Devosia</taxon>
    </lineage>
</organism>
<evidence type="ECO:0000313" key="1">
    <source>
        <dbReference type="EMBL" id="GLQ57210.1"/>
    </source>
</evidence>
<dbReference type="Proteomes" id="UP001156691">
    <property type="component" value="Unassembled WGS sequence"/>
</dbReference>
<reference evidence="2" key="1">
    <citation type="journal article" date="2019" name="Int. J. Syst. Evol. Microbiol.">
        <title>The Global Catalogue of Microorganisms (GCM) 10K type strain sequencing project: providing services to taxonomists for standard genome sequencing and annotation.</title>
        <authorList>
            <consortium name="The Broad Institute Genomics Platform"/>
            <consortium name="The Broad Institute Genome Sequencing Center for Infectious Disease"/>
            <person name="Wu L."/>
            <person name="Ma J."/>
        </authorList>
    </citation>
    <scope>NUCLEOTIDE SEQUENCE [LARGE SCALE GENOMIC DNA]</scope>
    <source>
        <strain evidence="2">NBRC 112416</strain>
    </source>
</reference>
<protein>
    <submittedName>
        <fullName evidence="1">Uncharacterized protein</fullName>
    </submittedName>
</protein>
<name>A0ABQ5WB92_9HYPH</name>
<keyword evidence="2" id="KW-1185">Reference proteome</keyword>
<proteinExistence type="predicted"/>
<dbReference type="RefSeq" id="WP_284342606.1">
    <property type="nucleotide sequence ID" value="NZ_BSNS01000023.1"/>
</dbReference>